<gene>
    <name evidence="2" type="ORF">HK103_006917</name>
</gene>
<feature type="region of interest" description="Disordered" evidence="1">
    <location>
        <begin position="45"/>
        <end position="67"/>
    </location>
</feature>
<dbReference type="AlphaFoldDB" id="A0AAD5Y663"/>
<evidence type="ECO:0000313" key="3">
    <source>
        <dbReference type="Proteomes" id="UP001210925"/>
    </source>
</evidence>
<keyword evidence="3" id="KW-1185">Reference proteome</keyword>
<evidence type="ECO:0000256" key="1">
    <source>
        <dbReference type="SAM" id="MobiDB-lite"/>
    </source>
</evidence>
<protein>
    <submittedName>
        <fullName evidence="2">Uncharacterized protein</fullName>
    </submittedName>
</protein>
<accession>A0AAD5Y663</accession>
<sequence>MEEYKTKYFLLLSEQETSNRILHDQKLEIQALKATIDDLKSQLQNQGYSLPSPPSDSSQDEDKDDKKIKKKYDVLQNGVWYERICGDCLDTHTSGHWCVDSFVKNGHICQKCYRRRRKLKSAGVRFIPNHDCSNCGNKKSLKWFKHPNIIAKYLCNGCKDAVPIDSIEQEVKKEVIPSVPEVQPVRVVGSKISDLLC</sequence>
<evidence type="ECO:0000313" key="2">
    <source>
        <dbReference type="EMBL" id="KAJ3260962.1"/>
    </source>
</evidence>
<reference evidence="2" key="1">
    <citation type="submission" date="2020-05" db="EMBL/GenBank/DDBJ databases">
        <title>Phylogenomic resolution of chytrid fungi.</title>
        <authorList>
            <person name="Stajich J.E."/>
            <person name="Amses K."/>
            <person name="Simmons R."/>
            <person name="Seto K."/>
            <person name="Myers J."/>
            <person name="Bonds A."/>
            <person name="Quandt C.A."/>
            <person name="Barry K."/>
            <person name="Liu P."/>
            <person name="Grigoriev I."/>
            <person name="Longcore J.E."/>
            <person name="James T.Y."/>
        </authorList>
    </citation>
    <scope>NUCLEOTIDE SEQUENCE</scope>
    <source>
        <strain evidence="2">PLAUS21</strain>
    </source>
</reference>
<dbReference type="Proteomes" id="UP001210925">
    <property type="component" value="Unassembled WGS sequence"/>
</dbReference>
<comment type="caution">
    <text evidence="2">The sequence shown here is derived from an EMBL/GenBank/DDBJ whole genome shotgun (WGS) entry which is preliminary data.</text>
</comment>
<name>A0AAD5Y663_9FUNG</name>
<organism evidence="2 3">
    <name type="scientific">Boothiomyces macroporosus</name>
    <dbReference type="NCBI Taxonomy" id="261099"/>
    <lineage>
        <taxon>Eukaryota</taxon>
        <taxon>Fungi</taxon>
        <taxon>Fungi incertae sedis</taxon>
        <taxon>Chytridiomycota</taxon>
        <taxon>Chytridiomycota incertae sedis</taxon>
        <taxon>Chytridiomycetes</taxon>
        <taxon>Rhizophydiales</taxon>
        <taxon>Terramycetaceae</taxon>
        <taxon>Boothiomyces</taxon>
    </lineage>
</organism>
<proteinExistence type="predicted"/>
<dbReference type="EMBL" id="JADGKB010000008">
    <property type="protein sequence ID" value="KAJ3260962.1"/>
    <property type="molecule type" value="Genomic_DNA"/>
</dbReference>